<comment type="subcellular location">
    <subcellularLocation>
        <location evidence="10">Endomembrane system</location>
        <topology evidence="10">Single-pass type I membrane protein</topology>
    </subcellularLocation>
    <subcellularLocation>
        <location evidence="1">Endoplasmic reticulum</location>
    </subcellularLocation>
</comment>
<name>A0A1B6KW89_9HEMI</name>
<dbReference type="InterPro" id="IPR050271">
    <property type="entry name" value="UDP-glycosyltransferase"/>
</dbReference>
<dbReference type="Gene3D" id="3.40.50.2000">
    <property type="entry name" value="Glycogen Phosphorylase B"/>
    <property type="match status" value="2"/>
</dbReference>
<keyword evidence="6" id="KW-0256">Endoplasmic reticulum</keyword>
<sequence>GRGLCSAPACPATFSRFASPSTMLPPLSLSCFLLGLWVFAPTAYSSRILAVFPTVSKSHFDFFQPLLLALASRGHEVTVVNSYPQPHPVRNYTDINLQDFKKVFFNSIPFELLPRVPTSFLENHLFLWSQIEDNEPTFSHPDVRRLLDSEEKFDLVITELWNSDIFLGFGHRFDAPVVAMSSCSILPWGNARFGNPDNPSYIPQIFFRKFGKLDFLQRLVNTYQLVTSKLLYKFVYDPSSERIARRVFGDSLPPLEALAMNTSLVFVNTHHTLHGSRPSTPQFVEVGGIHVRDPKPLEKDLDRWLNASTDGVVYFSFGSMLRGATLPEDKVRAFVEVFRTLPQRVLWKWEDDSVSGLPDNVRLMKWLPQRDVLAHPKVKVFISHGGLLGTTEAVVSGVPILGIPMYGDQPNNVAALVEKGVAIHVDYNNISVASLSYALNTLINDASYAANAKELSRRFLDRPMSPLDTAVYWTEYVIRHRGAPHLQSAAVHLTWYQYYLLDVAAVCLAALAAILATAFYIVRTSLRLLWAVKPAKLKSS</sequence>
<dbReference type="CDD" id="cd03784">
    <property type="entry name" value="GT1_Gtf-like"/>
    <property type="match status" value="1"/>
</dbReference>
<evidence type="ECO:0000256" key="5">
    <source>
        <dbReference type="ARBA" id="ARBA00022692"/>
    </source>
</evidence>
<keyword evidence="7 12" id="KW-1133">Transmembrane helix</keyword>
<evidence type="ECO:0000256" key="9">
    <source>
        <dbReference type="ARBA" id="ARBA00023180"/>
    </source>
</evidence>
<dbReference type="SUPFAM" id="SSF53756">
    <property type="entry name" value="UDP-Glycosyltransferase/glycogen phosphorylase"/>
    <property type="match status" value="1"/>
</dbReference>
<keyword evidence="4 11" id="KW-0808">Transferase</keyword>
<keyword evidence="8 12" id="KW-0472">Membrane</keyword>
<dbReference type="GO" id="GO:0008194">
    <property type="term" value="F:UDP-glycosyltransferase activity"/>
    <property type="evidence" value="ECO:0007669"/>
    <property type="project" value="InterPro"/>
</dbReference>
<dbReference type="FunFam" id="3.40.50.2000:FF:000050">
    <property type="entry name" value="UDP-glucuronosyltransferase"/>
    <property type="match status" value="1"/>
</dbReference>
<accession>A0A1B6KW89</accession>
<evidence type="ECO:0000256" key="10">
    <source>
        <dbReference type="ARBA" id="ARBA00046288"/>
    </source>
</evidence>
<evidence type="ECO:0000256" key="3">
    <source>
        <dbReference type="ARBA" id="ARBA00022676"/>
    </source>
</evidence>
<organism evidence="13">
    <name type="scientific">Graphocephala atropunctata</name>
    <dbReference type="NCBI Taxonomy" id="36148"/>
    <lineage>
        <taxon>Eukaryota</taxon>
        <taxon>Metazoa</taxon>
        <taxon>Ecdysozoa</taxon>
        <taxon>Arthropoda</taxon>
        <taxon>Hexapoda</taxon>
        <taxon>Insecta</taxon>
        <taxon>Pterygota</taxon>
        <taxon>Neoptera</taxon>
        <taxon>Paraneoptera</taxon>
        <taxon>Hemiptera</taxon>
        <taxon>Auchenorrhyncha</taxon>
        <taxon>Membracoidea</taxon>
        <taxon>Cicadellidae</taxon>
        <taxon>Cicadellinae</taxon>
        <taxon>Cicadellini</taxon>
        <taxon>Graphocephala</taxon>
    </lineage>
</organism>
<keyword evidence="3 11" id="KW-0328">Glycosyltransferase</keyword>
<proteinExistence type="inferred from homology"/>
<protein>
    <submittedName>
        <fullName evidence="13">Uncharacterized protein</fullName>
    </submittedName>
</protein>
<evidence type="ECO:0000256" key="12">
    <source>
        <dbReference type="SAM" id="Phobius"/>
    </source>
</evidence>
<evidence type="ECO:0000313" key="13">
    <source>
        <dbReference type="EMBL" id="JAT15726.1"/>
    </source>
</evidence>
<keyword evidence="9" id="KW-0325">Glycoprotein</keyword>
<dbReference type="PANTHER" id="PTHR48043:SF114">
    <property type="entry name" value="IP04436P-RELATED"/>
    <property type="match status" value="1"/>
</dbReference>
<gene>
    <name evidence="13" type="ORF">g.17984</name>
</gene>
<dbReference type="EMBL" id="GEBQ01024251">
    <property type="protein sequence ID" value="JAT15726.1"/>
    <property type="molecule type" value="Transcribed_RNA"/>
</dbReference>
<evidence type="ECO:0000256" key="2">
    <source>
        <dbReference type="ARBA" id="ARBA00009995"/>
    </source>
</evidence>
<evidence type="ECO:0000256" key="7">
    <source>
        <dbReference type="ARBA" id="ARBA00022989"/>
    </source>
</evidence>
<comment type="similarity">
    <text evidence="2 11">Belongs to the UDP-glycosyltransferase family.</text>
</comment>
<evidence type="ECO:0000256" key="6">
    <source>
        <dbReference type="ARBA" id="ARBA00022824"/>
    </source>
</evidence>
<keyword evidence="5 12" id="KW-0812">Transmembrane</keyword>
<dbReference type="InterPro" id="IPR002213">
    <property type="entry name" value="UDP_glucos_trans"/>
</dbReference>
<feature type="transmembrane region" description="Helical" evidence="12">
    <location>
        <begin position="498"/>
        <end position="522"/>
    </location>
</feature>
<dbReference type="Pfam" id="PF00201">
    <property type="entry name" value="UDPGT"/>
    <property type="match status" value="1"/>
</dbReference>
<feature type="non-terminal residue" evidence="13">
    <location>
        <position position="1"/>
    </location>
</feature>
<evidence type="ECO:0000256" key="1">
    <source>
        <dbReference type="ARBA" id="ARBA00004240"/>
    </source>
</evidence>
<evidence type="ECO:0000256" key="4">
    <source>
        <dbReference type="ARBA" id="ARBA00022679"/>
    </source>
</evidence>
<dbReference type="PANTHER" id="PTHR48043">
    <property type="entry name" value="EG:EG0003.4 PROTEIN-RELATED"/>
    <property type="match status" value="1"/>
</dbReference>
<dbReference type="PROSITE" id="PS00375">
    <property type="entry name" value="UDPGT"/>
    <property type="match status" value="1"/>
</dbReference>
<evidence type="ECO:0000256" key="8">
    <source>
        <dbReference type="ARBA" id="ARBA00023136"/>
    </source>
</evidence>
<dbReference type="GO" id="GO:0005783">
    <property type="term" value="C:endoplasmic reticulum"/>
    <property type="evidence" value="ECO:0007669"/>
    <property type="project" value="UniProtKB-SubCell"/>
</dbReference>
<dbReference type="AlphaFoldDB" id="A0A1B6KW89"/>
<reference evidence="13" key="1">
    <citation type="submission" date="2015-11" db="EMBL/GenBank/DDBJ databases">
        <title>De novo transcriptome assembly of four potential Pierce s Disease insect vectors from Arizona vineyards.</title>
        <authorList>
            <person name="Tassone E.E."/>
        </authorList>
    </citation>
    <scope>NUCLEOTIDE SEQUENCE</scope>
</reference>
<evidence type="ECO:0000256" key="11">
    <source>
        <dbReference type="RuleBase" id="RU003718"/>
    </source>
</evidence>
<dbReference type="InterPro" id="IPR035595">
    <property type="entry name" value="UDP_glycos_trans_CS"/>
</dbReference>